<evidence type="ECO:0000256" key="2">
    <source>
        <dbReference type="SAM" id="MobiDB-lite"/>
    </source>
</evidence>
<dbReference type="EMBL" id="CAUOFW020004758">
    <property type="protein sequence ID" value="CAK9167134.1"/>
    <property type="molecule type" value="Genomic_DNA"/>
</dbReference>
<evidence type="ECO:0000256" key="1">
    <source>
        <dbReference type="SAM" id="Coils"/>
    </source>
</evidence>
<proteinExistence type="predicted"/>
<dbReference type="PANTHER" id="PTHR31780:SF10">
    <property type="entry name" value="LD36051P"/>
    <property type="match status" value="1"/>
</dbReference>
<feature type="region of interest" description="Disordered" evidence="2">
    <location>
        <begin position="96"/>
        <end position="196"/>
    </location>
</feature>
<feature type="compositionally biased region" description="Polar residues" evidence="2">
    <location>
        <begin position="502"/>
        <end position="515"/>
    </location>
</feature>
<feature type="region of interest" description="Disordered" evidence="2">
    <location>
        <begin position="502"/>
        <end position="534"/>
    </location>
</feature>
<dbReference type="PANTHER" id="PTHR31780">
    <property type="entry name" value="STRESS RESPONSE PROTEIN NST1-RELATED"/>
    <property type="match status" value="1"/>
</dbReference>
<feature type="region of interest" description="Disordered" evidence="2">
    <location>
        <begin position="763"/>
        <end position="828"/>
    </location>
</feature>
<name>A0ABC8TCJ0_9AQUA</name>
<feature type="region of interest" description="Disordered" evidence="2">
    <location>
        <begin position="1324"/>
        <end position="1427"/>
    </location>
</feature>
<feature type="compositionally biased region" description="Basic and acidic residues" evidence="2">
    <location>
        <begin position="949"/>
        <end position="962"/>
    </location>
</feature>
<feature type="compositionally biased region" description="Basic and acidic residues" evidence="2">
    <location>
        <begin position="927"/>
        <end position="936"/>
    </location>
</feature>
<feature type="region of interest" description="Disordered" evidence="2">
    <location>
        <begin position="920"/>
        <end position="978"/>
    </location>
</feature>
<dbReference type="InterPro" id="IPR051195">
    <property type="entry name" value="Fungal_stress_NST1"/>
</dbReference>
<feature type="compositionally biased region" description="Polar residues" evidence="2">
    <location>
        <begin position="1"/>
        <end position="19"/>
    </location>
</feature>
<sequence>MHPQRQSSHHTVVNVSNKNGGEGYEQGSSRMPDQMRKQEEFFPIPLPLVRLNPRSDWADDERDTSHGFADRCRDHGFPKSEAYWDRDFSMSRTSVLPHKPVHNQSDRWGQRDNDTGKGFSSEVLVVDPYRRDGRTPNREGSEGNRWQTSPLPKDGFNAQGDVNGRNGFGDKPMANSDTRKENKHIPPYFGDSTRNGVSTGNRDLAFGRRDIGHVTEARHRLNNTTESFGNRGSVQNTRDQYGTIQSSNSSIDAYHSRAVAKSSFSSNGKGYLMNDLKLNFDREKASFSKSERPYVEDPFVKDFGSTDFGEKDPFSGGLVGVIKRKKDVVKQADFHDPIRESFEAELERVQKLQELERQRIIEEQERALEQARREEEERRRLIREEEEQRRMLEEEAREAAWRAEQEQLESIRRAEEQKIAREEERRRTLMEEERRKQAANQKLLELEARIAKRQAEAAKCDGLVAAVADEKVSGVLKEKDVSKGVSLDNWENSDMMVERMTTSASSGSSIPNRTFETGPKPHPSREGSSSFLDGGKPVHSWKRDVFENGNSSSILVQDQDNGHYSPRQDASVCGRESGGRAFSRKEFYGGPGYMPSRTYFRGGIREPHMDEFAHLKEQRWNPPGDGDSFSKTREGDSEFYENLAEKYGNVGWGQGRSRSYPQSPYPELVYPNSEGDEIYLYARSRYSMRQPRVLPPPSLAPMHKSSFRGENERPGPSTFIDNDFHYNHTGRSESTLETGYYGGHQEKPEPSTFFDVQQHNVGLEEQKQDKDTTPRCDSQSSLSVSSPPNSPPHLSHDELDESDDSPVASATEEGKNFPPLSGNVNDVLNNKSESAKHSAMITSSSIFAGEDEEWRLENNEELQEQEYVEDDDGYQEEVVREEDDGDINLTQEFENMNLLREKDSSHMLDNLVLGFDEGVEVGIPGDDTERNPRNEESTFGTPEVSGTLGEKHGSVDGLHGDEQNLQPVDGSSRVGDDDSSRRILEIEEAMQESILQPISAPHTPIASDLLDGVDASSTSGLSSQQAVPSTITQSFMSTISSVPSQADLPKLQFGLFSGPSLIPSPVPAIQIGSIQMPLHLHPPVGPSLTRIHTSQPPLFQFGQLRYSSPISQGLLPMAPQSMSFFQSNVQGHYNLHQNSGTLPIRPSQGTTALSVMKNDVQSLPMNNQPVVVSKSQDLSHENVSRGLNSLSARENAECNALIPKSQTEISIAGDIKVMLGRGSQAEDKQHHDAAVKIYMPSSKEGGPESQLQSASASSVSLPRERDSSVSMVQGLLSGSKGRRFVHSLRNSSLRSSFPTSEACRSDSDRFQRRSQRIIQRKEFQIRENVDRRQSSGLNSSNNLVSDEKSNVNGRGMGTSTRSGSKRSIMPSKSLKLIGESESSFSGPVSSQEIDSESRAGKGNGKEALTNSKNILHSGEGNLKRNVSDEDVDAPLQSGIVRVFKQSGIEAPSDEDDFIEVRSKRQMLIDRREQREKEIKAKSVVTKFQPPRKPRATQSTVPSSRSNKISTSFGGEALINTRSDFVVSARRGLADKEISTGFTIVVSQPLAPIDAPAVNMDTQADTGSCTGKSLQTCSASVASSSGNDHGQGQLFDTKDKVMDTFQATLGSWGNERSNQQVMALTQTQLDEAMSPARFDTNVASLGGHSSSVSEPILPPSSISIRDKSFSSTASPINSLLAGEKIQFGAVTSPTVLPPSSRAVTHRIGSPGFSRSDIQISPNIATADSDCTLFFEKDKLPNESCVHLEDHEAEAEAAASAVAVAAISSDEIVGNGLGSVSVSNTKSFGGAGIDGITGGVASDRQLGNQLRDGESLSVSLPADLSVETPPMSLWPPLPSPQNSSSQILSHFPGGPPSHFPFYEMNHLLGGPIFAFGPHEESAGTQLQSQKSNASCPGPLGTWQQCHSTVDSFYGPTTGFTGPFISPPGGGIQGPPHMVVYNHFAPVGQFGQVGLSYMGTTYIPSGKQPDWEHNPASSAIGIGERSMNNMNTASPQRNPPNMSAPVQHLTPGSPLLPMAAPLAMFDMSPFQSASDISAQARWSHVPGSPLHSVPLSLPLQEPTDVVLPSQFSHGHPVDHSSATNRFSDSRTSTPSDKDQGFPVATDASVTQFRDELGLVDSSCSINAGASISAVNQSSCGSGIADAGQNGSGNNSKDQGPNASNTRPSQQKNLSAQHYRHSGYNHQRGGVVSQKNSSGGEWSHRRMGFHGRNLSLGSERGFPPSKTKQVYVAKQTISGTSTTG</sequence>
<feature type="region of interest" description="Disordered" evidence="2">
    <location>
        <begin position="2063"/>
        <end position="2099"/>
    </location>
</feature>
<feature type="region of interest" description="Disordered" evidence="2">
    <location>
        <begin position="2141"/>
        <end position="2240"/>
    </location>
</feature>
<comment type="caution">
    <text evidence="3">The sequence shown here is derived from an EMBL/GenBank/DDBJ whole genome shotgun (WGS) entry which is preliminary data.</text>
</comment>
<feature type="compositionally biased region" description="Low complexity" evidence="2">
    <location>
        <begin position="1379"/>
        <end position="1392"/>
    </location>
</feature>
<feature type="region of interest" description="Disordered" evidence="2">
    <location>
        <begin position="557"/>
        <end position="576"/>
    </location>
</feature>
<feature type="compositionally biased region" description="Basic and acidic residues" evidence="2">
    <location>
        <begin position="1324"/>
        <end position="1333"/>
    </location>
</feature>
<organism evidence="3 4">
    <name type="scientific">Ilex paraguariensis</name>
    <name type="common">yerba mate</name>
    <dbReference type="NCBI Taxonomy" id="185542"/>
    <lineage>
        <taxon>Eukaryota</taxon>
        <taxon>Viridiplantae</taxon>
        <taxon>Streptophyta</taxon>
        <taxon>Embryophyta</taxon>
        <taxon>Tracheophyta</taxon>
        <taxon>Spermatophyta</taxon>
        <taxon>Magnoliopsida</taxon>
        <taxon>eudicotyledons</taxon>
        <taxon>Gunneridae</taxon>
        <taxon>Pentapetalae</taxon>
        <taxon>asterids</taxon>
        <taxon>campanulids</taxon>
        <taxon>Aquifoliales</taxon>
        <taxon>Aquifoliaceae</taxon>
        <taxon>Ilex</taxon>
    </lineage>
</organism>
<feature type="compositionally biased region" description="Basic and acidic residues" evidence="2">
    <location>
        <begin position="104"/>
        <end position="115"/>
    </location>
</feature>
<feature type="compositionally biased region" description="Low complexity" evidence="2">
    <location>
        <begin position="1249"/>
        <end position="1261"/>
    </location>
</feature>
<feature type="compositionally biased region" description="Polar residues" evidence="2">
    <location>
        <begin position="1495"/>
        <end position="1508"/>
    </location>
</feature>
<dbReference type="Proteomes" id="UP001642360">
    <property type="component" value="Unassembled WGS sequence"/>
</dbReference>
<feature type="compositionally biased region" description="Polar residues" evidence="2">
    <location>
        <begin position="2148"/>
        <end position="2172"/>
    </location>
</feature>
<keyword evidence="4" id="KW-1185">Reference proteome</keyword>
<protein>
    <submittedName>
        <fullName evidence="3">Uncharacterized protein</fullName>
    </submittedName>
</protein>
<feature type="compositionally biased region" description="Basic and acidic residues" evidence="2">
    <location>
        <begin position="128"/>
        <end position="142"/>
    </location>
</feature>
<feature type="compositionally biased region" description="Polar residues" evidence="2">
    <location>
        <begin position="2231"/>
        <end position="2240"/>
    </location>
</feature>
<feature type="compositionally biased region" description="Low complexity" evidence="2">
    <location>
        <begin position="1357"/>
        <end position="1367"/>
    </location>
</feature>
<dbReference type="CDD" id="cd22249">
    <property type="entry name" value="UDM1_RNF168_RNF169-like"/>
    <property type="match status" value="1"/>
</dbReference>
<feature type="compositionally biased region" description="Polar residues" evidence="2">
    <location>
        <begin position="2077"/>
        <end position="2091"/>
    </location>
</feature>
<feature type="region of interest" description="Disordered" evidence="2">
    <location>
        <begin position="691"/>
        <end position="751"/>
    </location>
</feature>
<feature type="region of interest" description="Disordered" evidence="2">
    <location>
        <begin position="1488"/>
        <end position="1508"/>
    </location>
</feature>
<keyword evidence="1" id="KW-0175">Coiled coil</keyword>
<feature type="compositionally biased region" description="Low complexity" evidence="2">
    <location>
        <begin position="778"/>
        <end position="787"/>
    </location>
</feature>
<feature type="region of interest" description="Disordered" evidence="2">
    <location>
        <begin position="1"/>
        <end position="34"/>
    </location>
</feature>
<evidence type="ECO:0000313" key="4">
    <source>
        <dbReference type="Proteomes" id="UP001642360"/>
    </source>
</evidence>
<gene>
    <name evidence="3" type="ORF">ILEXP_LOCUS36391</name>
</gene>
<reference evidence="3 4" key="1">
    <citation type="submission" date="2024-02" db="EMBL/GenBank/DDBJ databases">
        <authorList>
            <person name="Vignale AGUSTIN F."/>
            <person name="Sosa J E."/>
            <person name="Modenutti C."/>
        </authorList>
    </citation>
    <scope>NUCLEOTIDE SEQUENCE [LARGE SCALE GENOMIC DNA]</scope>
</reference>
<feature type="region of interest" description="Disordered" evidence="2">
    <location>
        <begin position="1240"/>
        <end position="1271"/>
    </location>
</feature>
<accession>A0ABC8TCJ0</accession>
<evidence type="ECO:0000313" key="3">
    <source>
        <dbReference type="EMBL" id="CAK9167134.1"/>
    </source>
</evidence>
<feature type="compositionally biased region" description="Basic and acidic residues" evidence="2">
    <location>
        <begin position="763"/>
        <end position="774"/>
    </location>
</feature>
<feature type="compositionally biased region" description="Low complexity" evidence="2">
    <location>
        <begin position="1334"/>
        <end position="1344"/>
    </location>
</feature>
<feature type="coiled-coil region" evidence="1">
    <location>
        <begin position="339"/>
        <end position="456"/>
    </location>
</feature>